<protein>
    <submittedName>
        <fullName evidence="1">Uncharacterized protein</fullName>
    </submittedName>
</protein>
<evidence type="ECO:0000313" key="1">
    <source>
        <dbReference type="EMBL" id="JAH91968.1"/>
    </source>
</evidence>
<name>A0A0E9WR77_ANGAN</name>
<dbReference type="AlphaFoldDB" id="A0A0E9WR77"/>
<proteinExistence type="predicted"/>
<sequence>MHVGIKIKNVELLISATVCGWGAHATICPWP</sequence>
<reference evidence="1" key="2">
    <citation type="journal article" date="2015" name="Fish Shellfish Immunol.">
        <title>Early steps in the European eel (Anguilla anguilla)-Vibrio vulnificus interaction in the gills: Role of the RtxA13 toxin.</title>
        <authorList>
            <person name="Callol A."/>
            <person name="Pajuelo D."/>
            <person name="Ebbesson L."/>
            <person name="Teles M."/>
            <person name="MacKenzie S."/>
            <person name="Amaro C."/>
        </authorList>
    </citation>
    <scope>NUCLEOTIDE SEQUENCE</scope>
</reference>
<dbReference type="EMBL" id="GBXM01016609">
    <property type="protein sequence ID" value="JAH91968.1"/>
    <property type="molecule type" value="Transcribed_RNA"/>
</dbReference>
<organism evidence="1">
    <name type="scientific">Anguilla anguilla</name>
    <name type="common">European freshwater eel</name>
    <name type="synonym">Muraena anguilla</name>
    <dbReference type="NCBI Taxonomy" id="7936"/>
    <lineage>
        <taxon>Eukaryota</taxon>
        <taxon>Metazoa</taxon>
        <taxon>Chordata</taxon>
        <taxon>Craniata</taxon>
        <taxon>Vertebrata</taxon>
        <taxon>Euteleostomi</taxon>
        <taxon>Actinopterygii</taxon>
        <taxon>Neopterygii</taxon>
        <taxon>Teleostei</taxon>
        <taxon>Anguilliformes</taxon>
        <taxon>Anguillidae</taxon>
        <taxon>Anguilla</taxon>
    </lineage>
</organism>
<reference evidence="1" key="1">
    <citation type="submission" date="2014-11" db="EMBL/GenBank/DDBJ databases">
        <authorList>
            <person name="Amaro Gonzalez C."/>
        </authorList>
    </citation>
    <scope>NUCLEOTIDE SEQUENCE</scope>
</reference>
<accession>A0A0E9WR77</accession>